<dbReference type="InterPro" id="IPR050961">
    <property type="entry name" value="BolA/IbaG_stress_morph_reg"/>
</dbReference>
<dbReference type="InterPro" id="IPR036065">
    <property type="entry name" value="BolA-like_sf"/>
</dbReference>
<dbReference type="Proteomes" id="UP001164746">
    <property type="component" value="Chromosome 2"/>
</dbReference>
<dbReference type="PANTHER" id="PTHR46229">
    <property type="entry name" value="BOLA TRANSCRIPTION REGULATOR"/>
    <property type="match status" value="1"/>
</dbReference>
<evidence type="ECO:0000256" key="2">
    <source>
        <dbReference type="RuleBase" id="RU003860"/>
    </source>
</evidence>
<name>A0ABY7DF02_MYAAR</name>
<evidence type="ECO:0000313" key="5">
    <source>
        <dbReference type="Proteomes" id="UP001164746"/>
    </source>
</evidence>
<dbReference type="EMBL" id="CP111013">
    <property type="protein sequence ID" value="WAQ95853.1"/>
    <property type="molecule type" value="Genomic_DNA"/>
</dbReference>
<accession>A0ABY7DF02</accession>
<comment type="similarity">
    <text evidence="1 2">Belongs to the BolA/IbaG family.</text>
</comment>
<feature type="region of interest" description="Disordered" evidence="3">
    <location>
        <begin position="97"/>
        <end position="117"/>
    </location>
</feature>
<sequence length="117" mass="12957">MLVEPVTDTIIWLKPVENLIKKKLQNAFQPSVLQVMNESYMHSVPKGSETHFKVVIVADKFDSLPLIKRHRLVNETLKEELDTGVHALSIVAKTPAQWEDTGGKVSRSPPCQGGAGL</sequence>
<evidence type="ECO:0000313" key="4">
    <source>
        <dbReference type="EMBL" id="WAQ95853.1"/>
    </source>
</evidence>
<dbReference type="Gene3D" id="3.30.300.90">
    <property type="entry name" value="BolA-like"/>
    <property type="match status" value="1"/>
</dbReference>
<gene>
    <name evidence="4" type="ORF">MAR_028543</name>
</gene>
<dbReference type="PIRSF" id="PIRSF003113">
    <property type="entry name" value="BolA"/>
    <property type="match status" value="1"/>
</dbReference>
<dbReference type="PANTHER" id="PTHR46229:SF2">
    <property type="entry name" value="BOLA-LIKE PROTEIN 1"/>
    <property type="match status" value="1"/>
</dbReference>
<protein>
    <submittedName>
        <fullName evidence="4">Y7416-like protein</fullName>
    </submittedName>
</protein>
<evidence type="ECO:0000256" key="3">
    <source>
        <dbReference type="SAM" id="MobiDB-lite"/>
    </source>
</evidence>
<evidence type="ECO:0000256" key="1">
    <source>
        <dbReference type="ARBA" id="ARBA00005578"/>
    </source>
</evidence>
<organism evidence="4 5">
    <name type="scientific">Mya arenaria</name>
    <name type="common">Soft-shell clam</name>
    <dbReference type="NCBI Taxonomy" id="6604"/>
    <lineage>
        <taxon>Eukaryota</taxon>
        <taxon>Metazoa</taxon>
        <taxon>Spiralia</taxon>
        <taxon>Lophotrochozoa</taxon>
        <taxon>Mollusca</taxon>
        <taxon>Bivalvia</taxon>
        <taxon>Autobranchia</taxon>
        <taxon>Heteroconchia</taxon>
        <taxon>Euheterodonta</taxon>
        <taxon>Imparidentia</taxon>
        <taxon>Neoheterodontei</taxon>
        <taxon>Myida</taxon>
        <taxon>Myoidea</taxon>
        <taxon>Myidae</taxon>
        <taxon>Mya</taxon>
    </lineage>
</organism>
<dbReference type="InterPro" id="IPR002634">
    <property type="entry name" value="BolA"/>
</dbReference>
<dbReference type="Pfam" id="PF01722">
    <property type="entry name" value="BolA"/>
    <property type="match status" value="1"/>
</dbReference>
<reference evidence="4" key="1">
    <citation type="submission" date="2022-11" db="EMBL/GenBank/DDBJ databases">
        <title>Centuries of genome instability and evolution in soft-shell clam transmissible cancer (bioRxiv).</title>
        <authorList>
            <person name="Hart S.F.M."/>
            <person name="Yonemitsu M.A."/>
            <person name="Giersch R.M."/>
            <person name="Beal B.F."/>
            <person name="Arriagada G."/>
            <person name="Davis B.W."/>
            <person name="Ostrander E.A."/>
            <person name="Goff S.P."/>
            <person name="Metzger M.J."/>
        </authorList>
    </citation>
    <scope>NUCLEOTIDE SEQUENCE</scope>
    <source>
        <strain evidence="4">MELC-2E11</strain>
        <tissue evidence="4">Siphon/mantle</tissue>
    </source>
</reference>
<dbReference type="SUPFAM" id="SSF82657">
    <property type="entry name" value="BolA-like"/>
    <property type="match status" value="1"/>
</dbReference>
<proteinExistence type="inferred from homology"/>
<keyword evidence="5" id="KW-1185">Reference proteome</keyword>